<organism evidence="2 3">
    <name type="scientific">Phanerochaete sordida</name>
    <dbReference type="NCBI Taxonomy" id="48140"/>
    <lineage>
        <taxon>Eukaryota</taxon>
        <taxon>Fungi</taxon>
        <taxon>Dikarya</taxon>
        <taxon>Basidiomycota</taxon>
        <taxon>Agaricomycotina</taxon>
        <taxon>Agaricomycetes</taxon>
        <taxon>Polyporales</taxon>
        <taxon>Phanerochaetaceae</taxon>
        <taxon>Phanerochaete</taxon>
    </lineage>
</organism>
<gene>
    <name evidence="2" type="ORF">PsYK624_125480</name>
</gene>
<dbReference type="Proteomes" id="UP000703269">
    <property type="component" value="Unassembled WGS sequence"/>
</dbReference>
<feature type="compositionally biased region" description="Polar residues" evidence="1">
    <location>
        <begin position="9"/>
        <end position="24"/>
    </location>
</feature>
<evidence type="ECO:0000313" key="3">
    <source>
        <dbReference type="Proteomes" id="UP000703269"/>
    </source>
</evidence>
<dbReference type="AlphaFoldDB" id="A0A9P3GK10"/>
<accession>A0A9P3GK10</accession>
<name>A0A9P3GK10_9APHY</name>
<comment type="caution">
    <text evidence="2">The sequence shown here is derived from an EMBL/GenBank/DDBJ whole genome shotgun (WGS) entry which is preliminary data.</text>
</comment>
<proteinExistence type="predicted"/>
<evidence type="ECO:0000256" key="1">
    <source>
        <dbReference type="SAM" id="MobiDB-lite"/>
    </source>
</evidence>
<feature type="region of interest" description="Disordered" evidence="1">
    <location>
        <begin position="1"/>
        <end position="91"/>
    </location>
</feature>
<keyword evidence="3" id="KW-1185">Reference proteome</keyword>
<dbReference type="EMBL" id="BPQB01000058">
    <property type="protein sequence ID" value="GJE96353.1"/>
    <property type="molecule type" value="Genomic_DNA"/>
</dbReference>
<protein>
    <submittedName>
        <fullName evidence="2">Uncharacterized protein</fullName>
    </submittedName>
</protein>
<evidence type="ECO:0000313" key="2">
    <source>
        <dbReference type="EMBL" id="GJE96353.1"/>
    </source>
</evidence>
<sequence>MLNLRRLSPGSSTGYSESHPTALSSVDFRAPSGLFGDLGEPLEHGQSLDVDEGGGGDASTGAAEDDLEYSLQDAEAGRNGVASPVEADDAA</sequence>
<reference evidence="2 3" key="1">
    <citation type="submission" date="2021-08" db="EMBL/GenBank/DDBJ databases">
        <title>Draft Genome Sequence of Phanerochaete sordida strain YK-624.</title>
        <authorList>
            <person name="Mori T."/>
            <person name="Dohra H."/>
            <person name="Suzuki T."/>
            <person name="Kawagishi H."/>
            <person name="Hirai H."/>
        </authorList>
    </citation>
    <scope>NUCLEOTIDE SEQUENCE [LARGE SCALE GENOMIC DNA]</scope>
    <source>
        <strain evidence="2 3">YK-624</strain>
    </source>
</reference>